<keyword evidence="1" id="KW-0472">Membrane</keyword>
<feature type="non-terminal residue" evidence="2">
    <location>
        <position position="60"/>
    </location>
</feature>
<protein>
    <submittedName>
        <fullName evidence="2">Uncharacterized protein</fullName>
    </submittedName>
</protein>
<keyword evidence="1" id="KW-0812">Transmembrane</keyword>
<feature type="transmembrane region" description="Helical" evidence="1">
    <location>
        <begin position="21"/>
        <end position="44"/>
    </location>
</feature>
<proteinExistence type="predicted"/>
<name>A0A0B7B2N5_9EUPU</name>
<sequence length="60" mass="6683">MSALSPHYVSQRMVTNAIGSLLVDYYSLVNSSCLAILHLTWYSFSLVRVTLDVESITQST</sequence>
<dbReference type="AlphaFoldDB" id="A0A0B7B2N5"/>
<evidence type="ECO:0000256" key="1">
    <source>
        <dbReference type="SAM" id="Phobius"/>
    </source>
</evidence>
<accession>A0A0B7B2N5</accession>
<organism evidence="2">
    <name type="scientific">Arion vulgaris</name>
    <dbReference type="NCBI Taxonomy" id="1028688"/>
    <lineage>
        <taxon>Eukaryota</taxon>
        <taxon>Metazoa</taxon>
        <taxon>Spiralia</taxon>
        <taxon>Lophotrochozoa</taxon>
        <taxon>Mollusca</taxon>
        <taxon>Gastropoda</taxon>
        <taxon>Heterobranchia</taxon>
        <taxon>Euthyneura</taxon>
        <taxon>Panpulmonata</taxon>
        <taxon>Eupulmonata</taxon>
        <taxon>Stylommatophora</taxon>
        <taxon>Helicina</taxon>
        <taxon>Arionoidea</taxon>
        <taxon>Arionidae</taxon>
        <taxon>Arion</taxon>
    </lineage>
</organism>
<gene>
    <name evidence="2" type="primary">ORF154315</name>
</gene>
<keyword evidence="1" id="KW-1133">Transmembrane helix</keyword>
<reference evidence="2" key="1">
    <citation type="submission" date="2014-12" db="EMBL/GenBank/DDBJ databases">
        <title>Insight into the proteome of Arion vulgaris.</title>
        <authorList>
            <person name="Aradska J."/>
            <person name="Bulat T."/>
            <person name="Smidak R."/>
            <person name="Sarate P."/>
            <person name="Gangsoo J."/>
            <person name="Sialana F."/>
            <person name="Bilban M."/>
            <person name="Lubec G."/>
        </authorList>
    </citation>
    <scope>NUCLEOTIDE SEQUENCE</scope>
    <source>
        <tissue evidence="2">Skin</tissue>
    </source>
</reference>
<evidence type="ECO:0000313" key="2">
    <source>
        <dbReference type="EMBL" id="CEK86536.1"/>
    </source>
</evidence>
<dbReference type="EMBL" id="HACG01039671">
    <property type="protein sequence ID" value="CEK86536.1"/>
    <property type="molecule type" value="Transcribed_RNA"/>
</dbReference>